<feature type="transmembrane region" description="Helical" evidence="5">
    <location>
        <begin position="43"/>
        <end position="63"/>
    </location>
</feature>
<dbReference type="PIRSF" id="PIRSF031578">
    <property type="entry name" value="Uncharacterised_Vanz_RDD-cont"/>
    <property type="match status" value="1"/>
</dbReference>
<gene>
    <name evidence="8" type="ORF">F0161_10030</name>
</gene>
<sequence length="383" mass="44413">MSLYISNIKSAVIIFPFLAAFITLPLLVIEYRHYGSFTFKRAFVLYTMIFYLLAAYLMVILPLPSIESVFKMTSARVQLIPFNFVHDFLTESGFSLVHPGTWVGSLKTISFLQPVFNILLIIPFGFYIRYYFRLSFKKTILASFLLSLFFELTQLSGLYWIYPRSYRLFDVDDLMMNTLGGTFGWLLAPIIAKIFPNRDKLDSSSYKRAEHVGWLRRLVALFIDYMIVSMICSLMIEVFFYMIGHRGMAHTPLFNYILPIAIVLILVPMVTEGQTFGKSIVHIKITNFYPGKLSRLRIGMRQAWIYYFTLPISIAWLKQAKLILTVESARTKLNAFVLVILSAIVLGFVFDFLAALVTRRDRLFYDLIVHTKQQNTLKKRGRK</sequence>
<feature type="transmembrane region" description="Helical" evidence="5">
    <location>
        <begin position="253"/>
        <end position="271"/>
    </location>
</feature>
<proteinExistence type="predicted"/>
<dbReference type="OrthoDB" id="4822551at2"/>
<feature type="transmembrane region" description="Helical" evidence="5">
    <location>
        <begin position="174"/>
        <end position="196"/>
    </location>
</feature>
<dbReference type="AlphaFoldDB" id="A0A5P1X2L0"/>
<feature type="transmembrane region" description="Helical" evidence="5">
    <location>
        <begin position="304"/>
        <end position="324"/>
    </location>
</feature>
<dbReference type="InterPro" id="IPR010432">
    <property type="entry name" value="RDD"/>
</dbReference>
<feature type="transmembrane region" description="Helical" evidence="5">
    <location>
        <begin position="109"/>
        <end position="128"/>
    </location>
</feature>
<dbReference type="RefSeq" id="WP_150204477.1">
    <property type="nucleotide sequence ID" value="NZ_CP043939.1"/>
</dbReference>
<feature type="transmembrane region" description="Helical" evidence="5">
    <location>
        <begin position="336"/>
        <end position="357"/>
    </location>
</feature>
<evidence type="ECO:0000259" key="6">
    <source>
        <dbReference type="Pfam" id="PF04892"/>
    </source>
</evidence>
<dbReference type="KEGG" id="lnn:F0161_10030"/>
<accession>A0A5P1X2L0</accession>
<feature type="transmembrane region" description="Helical" evidence="5">
    <location>
        <begin position="12"/>
        <end position="31"/>
    </location>
</feature>
<dbReference type="InterPro" id="IPR006976">
    <property type="entry name" value="VanZ-like"/>
</dbReference>
<evidence type="ECO:0000256" key="4">
    <source>
        <dbReference type="ARBA" id="ARBA00023136"/>
    </source>
</evidence>
<keyword evidence="3 5" id="KW-1133">Transmembrane helix</keyword>
<dbReference type="Pfam" id="PF06271">
    <property type="entry name" value="RDD"/>
    <property type="match status" value="1"/>
</dbReference>
<feature type="domain" description="VanZ-like" evidence="6">
    <location>
        <begin position="49"/>
        <end position="191"/>
    </location>
</feature>
<protein>
    <submittedName>
        <fullName evidence="8">Antibiotic resistance protein VanZ</fullName>
    </submittedName>
</protein>
<dbReference type="GO" id="GO:0016020">
    <property type="term" value="C:membrane"/>
    <property type="evidence" value="ECO:0007669"/>
    <property type="project" value="UniProtKB-SubCell"/>
</dbReference>
<dbReference type="InterPro" id="IPR053150">
    <property type="entry name" value="Teicoplanin_resist-assoc"/>
</dbReference>
<name>A0A5P1X2L0_9LACO</name>
<feature type="transmembrane region" description="Helical" evidence="5">
    <location>
        <begin position="217"/>
        <end position="241"/>
    </location>
</feature>
<evidence type="ECO:0000313" key="9">
    <source>
        <dbReference type="Proteomes" id="UP000325295"/>
    </source>
</evidence>
<keyword evidence="2 5" id="KW-0812">Transmembrane</keyword>
<evidence type="ECO:0000256" key="5">
    <source>
        <dbReference type="SAM" id="Phobius"/>
    </source>
</evidence>
<dbReference type="PANTHER" id="PTHR36834">
    <property type="entry name" value="MEMBRANE PROTEIN-RELATED"/>
    <property type="match status" value="1"/>
</dbReference>
<reference evidence="8 9" key="1">
    <citation type="submission" date="2019-09" db="EMBL/GenBank/DDBJ databases">
        <title>Complete Genome Sequence of Lactobacillus nenjiangensis SH-Y15, isolated from sauerkraut.</title>
        <authorList>
            <person name="Yang H."/>
        </authorList>
    </citation>
    <scope>NUCLEOTIDE SEQUENCE [LARGE SCALE GENOMIC DNA]</scope>
    <source>
        <strain evidence="8 9">SH-Y15</strain>
    </source>
</reference>
<feature type="domain" description="RDD" evidence="7">
    <location>
        <begin position="213"/>
        <end position="368"/>
    </location>
</feature>
<dbReference type="EMBL" id="CP043939">
    <property type="protein sequence ID" value="QER68142.1"/>
    <property type="molecule type" value="Genomic_DNA"/>
</dbReference>
<feature type="transmembrane region" description="Helical" evidence="5">
    <location>
        <begin position="140"/>
        <end position="162"/>
    </location>
</feature>
<evidence type="ECO:0000313" key="8">
    <source>
        <dbReference type="EMBL" id="QER68142.1"/>
    </source>
</evidence>
<evidence type="ECO:0000256" key="2">
    <source>
        <dbReference type="ARBA" id="ARBA00022692"/>
    </source>
</evidence>
<evidence type="ECO:0000259" key="7">
    <source>
        <dbReference type="Pfam" id="PF06271"/>
    </source>
</evidence>
<dbReference type="InterPro" id="IPR021192">
    <property type="entry name" value="UCP031578_Vanz/RDD"/>
</dbReference>
<dbReference type="PANTHER" id="PTHR36834:SF1">
    <property type="entry name" value="INTEGRAL MEMBRANE PROTEIN"/>
    <property type="match status" value="1"/>
</dbReference>
<evidence type="ECO:0000256" key="1">
    <source>
        <dbReference type="ARBA" id="ARBA00004141"/>
    </source>
</evidence>
<dbReference type="Pfam" id="PF04892">
    <property type="entry name" value="VanZ"/>
    <property type="match status" value="1"/>
</dbReference>
<keyword evidence="4 5" id="KW-0472">Membrane</keyword>
<comment type="subcellular location">
    <subcellularLocation>
        <location evidence="1">Membrane</location>
        <topology evidence="1">Multi-pass membrane protein</topology>
    </subcellularLocation>
</comment>
<organism evidence="8 9">
    <name type="scientific">Paucilactobacillus nenjiangensis</name>
    <dbReference type="NCBI Taxonomy" id="1296540"/>
    <lineage>
        <taxon>Bacteria</taxon>
        <taxon>Bacillati</taxon>
        <taxon>Bacillota</taxon>
        <taxon>Bacilli</taxon>
        <taxon>Lactobacillales</taxon>
        <taxon>Lactobacillaceae</taxon>
        <taxon>Paucilactobacillus</taxon>
    </lineage>
</organism>
<evidence type="ECO:0000256" key="3">
    <source>
        <dbReference type="ARBA" id="ARBA00022989"/>
    </source>
</evidence>
<dbReference type="Proteomes" id="UP000325295">
    <property type="component" value="Chromosome"/>
</dbReference>
<keyword evidence="9" id="KW-1185">Reference proteome</keyword>